<protein>
    <submittedName>
        <fullName evidence="2">Uncharacterized protein</fullName>
    </submittedName>
</protein>
<evidence type="ECO:0000313" key="2">
    <source>
        <dbReference type="EMBL" id="OGZ58765.1"/>
    </source>
</evidence>
<comment type="caution">
    <text evidence="2">The sequence shown here is derived from an EMBL/GenBank/DDBJ whole genome shotgun (WGS) entry which is preliminary data.</text>
</comment>
<name>A0A1G2H8E7_9BACT</name>
<dbReference type="AlphaFoldDB" id="A0A1G2H8E7"/>
<proteinExistence type="predicted"/>
<gene>
    <name evidence="2" type="ORF">A2827_00575</name>
</gene>
<sequence>MDNTQKFEGEKNPDAENSSETTFEKVSRRIADRGLDFHGKEHDESGRDPKTYHTSEHPRVLESRAKQMAEALELSPKQYALADMAIAWHDTVINYDRADQNEILAMVRRHRGARAGDKPKGADGNEGASAGLLEEQMRDENKISNSKIFTEEDIRIARWAIDATYPDVNLGSDFKGAVFEEYPYYGAAISQNPELGKFMEELKGEGIIKGPMFFQPHIEMPMERGEKVPKEVLVVAFSDLGAAGLGEEVVFLREGDDEMRELYANLRRPEVMSRLINGNEEEDIKDRERVSGAFFAWLKNQPGFAIWQALRFEKILCLMRRQDDITRNQELKLRAQFCHFIDNSRASLKRSRIMEAEFNGIKSERQDKESFAYLAKNTGYAI</sequence>
<evidence type="ECO:0000256" key="1">
    <source>
        <dbReference type="SAM" id="MobiDB-lite"/>
    </source>
</evidence>
<dbReference type="EMBL" id="MHOD01000001">
    <property type="protein sequence ID" value="OGZ58765.1"/>
    <property type="molecule type" value="Genomic_DNA"/>
</dbReference>
<reference evidence="2 3" key="1">
    <citation type="journal article" date="2016" name="Nat. Commun.">
        <title>Thousands of microbial genomes shed light on interconnected biogeochemical processes in an aquifer system.</title>
        <authorList>
            <person name="Anantharaman K."/>
            <person name="Brown C.T."/>
            <person name="Hug L.A."/>
            <person name="Sharon I."/>
            <person name="Castelle C.J."/>
            <person name="Probst A.J."/>
            <person name="Thomas B.C."/>
            <person name="Singh A."/>
            <person name="Wilkins M.J."/>
            <person name="Karaoz U."/>
            <person name="Brodie E.L."/>
            <person name="Williams K.H."/>
            <person name="Hubbard S.S."/>
            <person name="Banfield J.F."/>
        </authorList>
    </citation>
    <scope>NUCLEOTIDE SEQUENCE [LARGE SCALE GENOMIC DNA]</scope>
</reference>
<feature type="compositionally biased region" description="Basic and acidic residues" evidence="1">
    <location>
        <begin position="1"/>
        <end position="14"/>
    </location>
</feature>
<feature type="compositionally biased region" description="Basic and acidic residues" evidence="1">
    <location>
        <begin position="22"/>
        <end position="58"/>
    </location>
</feature>
<accession>A0A1G2H8E7</accession>
<evidence type="ECO:0000313" key="3">
    <source>
        <dbReference type="Proteomes" id="UP000177932"/>
    </source>
</evidence>
<feature type="region of interest" description="Disordered" evidence="1">
    <location>
        <begin position="1"/>
        <end position="58"/>
    </location>
</feature>
<dbReference type="Proteomes" id="UP000177932">
    <property type="component" value="Unassembled WGS sequence"/>
</dbReference>
<organism evidence="2 3">
    <name type="scientific">Candidatus Spechtbacteria bacterium RIFCSPHIGHO2_01_FULL_43_30</name>
    <dbReference type="NCBI Taxonomy" id="1802158"/>
    <lineage>
        <taxon>Bacteria</taxon>
        <taxon>Candidatus Spechtiibacteriota</taxon>
    </lineage>
</organism>